<proteinExistence type="inferred from homology"/>
<keyword evidence="4 5" id="KW-0963">Cytoplasm</keyword>
<evidence type="ECO:0000256" key="5">
    <source>
        <dbReference type="HAMAP-Rule" id="MF_01114"/>
    </source>
</evidence>
<evidence type="ECO:0000256" key="1">
    <source>
        <dbReference type="ARBA" id="ARBA00004496"/>
    </source>
</evidence>
<sequence length="271" mass="29712">MVVRFPSDPSGGEHGDARSDEGGVTGGEHLAPVTPLRRPTAPRDGGERSPRHPAGTGRASTTAGPEPAGEIVELPGSTRWNNTWGDDGRPATSQSEARALPPEPEDDEADRQSKKVSAVTIRQLARRGMSRWELEQVLLKREIEPEVFGPELDRLETLGVIDDASLAVSLAFTQHSRKGLGRSSIEQDLKRRHIDPELIEIALADIADEDELERATELAVKRIGQLSSYDEETARRRLHGFLARKGYSSSIVRQAMDAAFASRRRGGVRFQ</sequence>
<comment type="caution">
    <text evidence="9">The sequence shown here is derived from an EMBL/GenBank/DDBJ whole genome shotgun (WGS) entry which is preliminary data.</text>
</comment>
<dbReference type="GO" id="GO:0005737">
    <property type="term" value="C:cytoplasm"/>
    <property type="evidence" value="ECO:0007669"/>
    <property type="project" value="UniProtKB-SubCell"/>
</dbReference>
<evidence type="ECO:0000256" key="6">
    <source>
        <dbReference type="SAM" id="MobiDB-lite"/>
    </source>
</evidence>
<dbReference type="EMBL" id="JACHVP010000001">
    <property type="protein sequence ID" value="MBB2966866.1"/>
    <property type="molecule type" value="Genomic_DNA"/>
</dbReference>
<name>A0A7W4UV77_LEIAQ</name>
<evidence type="ECO:0000256" key="3">
    <source>
        <dbReference type="ARBA" id="ARBA00018111"/>
    </source>
</evidence>
<evidence type="ECO:0000256" key="4">
    <source>
        <dbReference type="ARBA" id="ARBA00022490"/>
    </source>
</evidence>
<evidence type="ECO:0000256" key="2">
    <source>
        <dbReference type="ARBA" id="ARBA00009695"/>
    </source>
</evidence>
<dbReference type="Proteomes" id="UP000538196">
    <property type="component" value="Unassembled WGS sequence"/>
</dbReference>
<dbReference type="Pfam" id="PF21981">
    <property type="entry name" value="RecX_HTH3"/>
    <property type="match status" value="1"/>
</dbReference>
<dbReference type="GO" id="GO:0006282">
    <property type="term" value="P:regulation of DNA repair"/>
    <property type="evidence" value="ECO:0007669"/>
    <property type="project" value="UniProtKB-UniRule"/>
</dbReference>
<feature type="domain" description="RecX third three-helical" evidence="8">
    <location>
        <begin position="209"/>
        <end position="256"/>
    </location>
</feature>
<evidence type="ECO:0000313" key="10">
    <source>
        <dbReference type="Proteomes" id="UP000538196"/>
    </source>
</evidence>
<evidence type="ECO:0000259" key="8">
    <source>
        <dbReference type="Pfam" id="PF21981"/>
    </source>
</evidence>
<accession>A0A7W4UV77</accession>
<comment type="subcellular location">
    <subcellularLocation>
        <location evidence="1 5">Cytoplasm</location>
    </subcellularLocation>
</comment>
<organism evidence="9 10">
    <name type="scientific">Leifsonia aquatica</name>
    <name type="common">Corynebacterium aquaticum</name>
    <dbReference type="NCBI Taxonomy" id="144185"/>
    <lineage>
        <taxon>Bacteria</taxon>
        <taxon>Bacillati</taxon>
        <taxon>Actinomycetota</taxon>
        <taxon>Actinomycetes</taxon>
        <taxon>Micrococcales</taxon>
        <taxon>Microbacteriaceae</taxon>
        <taxon>Leifsonia</taxon>
    </lineage>
</organism>
<dbReference type="Gene3D" id="1.10.10.10">
    <property type="entry name" value="Winged helix-like DNA-binding domain superfamily/Winged helix DNA-binding domain"/>
    <property type="match status" value="2"/>
</dbReference>
<dbReference type="AlphaFoldDB" id="A0A7W4UV77"/>
<comment type="similarity">
    <text evidence="2 5">Belongs to the RecX family.</text>
</comment>
<evidence type="ECO:0000313" key="9">
    <source>
        <dbReference type="EMBL" id="MBB2966866.1"/>
    </source>
</evidence>
<dbReference type="RefSeq" id="WP_021761907.1">
    <property type="nucleotide sequence ID" value="NZ_JACHVP010000001.1"/>
</dbReference>
<feature type="region of interest" description="Disordered" evidence="6">
    <location>
        <begin position="1"/>
        <end position="116"/>
    </location>
</feature>
<dbReference type="InterPro" id="IPR003783">
    <property type="entry name" value="Regulatory_RecX"/>
</dbReference>
<feature type="compositionally biased region" description="Basic and acidic residues" evidence="6">
    <location>
        <begin position="11"/>
        <end position="21"/>
    </location>
</feature>
<dbReference type="InterPro" id="IPR053924">
    <property type="entry name" value="RecX_HTH_2nd"/>
</dbReference>
<dbReference type="Pfam" id="PF02631">
    <property type="entry name" value="RecX_HTH2"/>
    <property type="match status" value="1"/>
</dbReference>
<evidence type="ECO:0000259" key="7">
    <source>
        <dbReference type="Pfam" id="PF02631"/>
    </source>
</evidence>
<protein>
    <recommendedName>
        <fullName evidence="3 5">Regulatory protein RecX</fullName>
    </recommendedName>
</protein>
<reference evidence="9 10" key="1">
    <citation type="submission" date="2020-08" db="EMBL/GenBank/DDBJ databases">
        <title>Sequencing the genomes of 1000 actinobacteria strains.</title>
        <authorList>
            <person name="Klenk H.-P."/>
        </authorList>
    </citation>
    <scope>NUCLEOTIDE SEQUENCE [LARGE SCALE GENOMIC DNA]</scope>
    <source>
        <strain evidence="9 10">DSM 20146</strain>
    </source>
</reference>
<dbReference type="HAMAP" id="MF_01114">
    <property type="entry name" value="RecX"/>
    <property type="match status" value="1"/>
</dbReference>
<dbReference type="PANTHER" id="PTHR33602:SF1">
    <property type="entry name" value="REGULATORY PROTEIN RECX FAMILY PROTEIN"/>
    <property type="match status" value="1"/>
</dbReference>
<keyword evidence="10" id="KW-1185">Reference proteome</keyword>
<dbReference type="InterPro" id="IPR036388">
    <property type="entry name" value="WH-like_DNA-bd_sf"/>
</dbReference>
<feature type="domain" description="RecX second three-helical" evidence="7">
    <location>
        <begin position="162"/>
        <end position="203"/>
    </location>
</feature>
<dbReference type="PANTHER" id="PTHR33602">
    <property type="entry name" value="REGULATORY PROTEIN RECX FAMILY PROTEIN"/>
    <property type="match status" value="1"/>
</dbReference>
<comment type="function">
    <text evidence="5">Modulates RecA activity.</text>
</comment>
<gene>
    <name evidence="5" type="primary">recX</name>
    <name evidence="9" type="ORF">FHX33_001598</name>
</gene>
<dbReference type="InterPro" id="IPR053925">
    <property type="entry name" value="RecX_HTH_3rd"/>
</dbReference>